<evidence type="ECO:0000256" key="1">
    <source>
        <dbReference type="SAM" id="SignalP"/>
    </source>
</evidence>
<protein>
    <recommendedName>
        <fullName evidence="4">Integral membrane protein</fullName>
    </recommendedName>
</protein>
<dbReference type="Proteomes" id="UP000010796">
    <property type="component" value="Chromosome"/>
</dbReference>
<reference evidence="3" key="1">
    <citation type="submission" date="2012-02" db="EMBL/GenBank/DDBJ databases">
        <title>The complete genome of Echinicola vietnamensis DSM 17526.</title>
        <authorList>
            <person name="Lucas S."/>
            <person name="Copeland A."/>
            <person name="Lapidus A."/>
            <person name="Glavina del Rio T."/>
            <person name="Dalin E."/>
            <person name="Tice H."/>
            <person name="Bruce D."/>
            <person name="Goodwin L."/>
            <person name="Pitluck S."/>
            <person name="Peters L."/>
            <person name="Ovchinnikova G."/>
            <person name="Teshima H."/>
            <person name="Kyrpides N."/>
            <person name="Mavromatis K."/>
            <person name="Ivanova N."/>
            <person name="Brettin T."/>
            <person name="Detter J.C."/>
            <person name="Han C."/>
            <person name="Larimer F."/>
            <person name="Land M."/>
            <person name="Hauser L."/>
            <person name="Markowitz V."/>
            <person name="Cheng J.-F."/>
            <person name="Hugenholtz P."/>
            <person name="Woyke T."/>
            <person name="Wu D."/>
            <person name="Brambilla E."/>
            <person name="Klenk H.-P."/>
            <person name="Eisen J.A."/>
        </authorList>
    </citation>
    <scope>NUCLEOTIDE SEQUENCE [LARGE SCALE GENOMIC DNA]</scope>
    <source>
        <strain evidence="3">DSM 17526 / LMG 23754 / KMM 6221</strain>
    </source>
</reference>
<name>L0FZB5_ECHVK</name>
<feature type="chain" id="PRO_5003942827" description="Integral membrane protein" evidence="1">
    <location>
        <begin position="32"/>
        <end position="68"/>
    </location>
</feature>
<feature type="signal peptide" evidence="1">
    <location>
        <begin position="1"/>
        <end position="31"/>
    </location>
</feature>
<dbReference type="EMBL" id="CP003346">
    <property type="protein sequence ID" value="AGA77975.1"/>
    <property type="molecule type" value="Genomic_DNA"/>
</dbReference>
<gene>
    <name evidence="2" type="ordered locus">Echvi_1710</name>
</gene>
<dbReference type="STRING" id="926556.Echvi_1710"/>
<sequence>MKKKRMLPKVVMAASVAVMGVGVFQSFDAEAQTTGGGVCCQTKDKTCYHPDNIYFADSIWKSGASTCS</sequence>
<keyword evidence="1" id="KW-0732">Signal</keyword>
<organism evidence="2 3">
    <name type="scientific">Echinicola vietnamensis (strain DSM 17526 / LMG 23754 / KMM 6221)</name>
    <dbReference type="NCBI Taxonomy" id="926556"/>
    <lineage>
        <taxon>Bacteria</taxon>
        <taxon>Pseudomonadati</taxon>
        <taxon>Bacteroidota</taxon>
        <taxon>Cytophagia</taxon>
        <taxon>Cytophagales</taxon>
        <taxon>Cyclobacteriaceae</taxon>
        <taxon>Echinicola</taxon>
    </lineage>
</organism>
<keyword evidence="3" id="KW-1185">Reference proteome</keyword>
<evidence type="ECO:0000313" key="3">
    <source>
        <dbReference type="Proteomes" id="UP000010796"/>
    </source>
</evidence>
<accession>L0FZB5</accession>
<evidence type="ECO:0000313" key="2">
    <source>
        <dbReference type="EMBL" id="AGA77975.1"/>
    </source>
</evidence>
<evidence type="ECO:0008006" key="4">
    <source>
        <dbReference type="Google" id="ProtNLM"/>
    </source>
</evidence>
<dbReference type="HOGENOM" id="CLU_2787189_0_0_10"/>
<dbReference type="RefSeq" id="WP_015265537.1">
    <property type="nucleotide sequence ID" value="NC_019904.1"/>
</dbReference>
<dbReference type="KEGG" id="evi:Echvi_1710"/>
<dbReference type="OrthoDB" id="839869at2"/>
<dbReference type="AlphaFoldDB" id="L0FZB5"/>
<proteinExistence type="predicted"/>